<gene>
    <name evidence="1" type="ORF">D5R40_29305</name>
</gene>
<comment type="caution">
    <text evidence="1">The sequence shown here is derived from an EMBL/GenBank/DDBJ whole genome shotgun (WGS) entry which is preliminary data.</text>
</comment>
<dbReference type="EMBL" id="RCBY01000305">
    <property type="protein sequence ID" value="RQH25159.1"/>
    <property type="molecule type" value="Genomic_DNA"/>
</dbReference>
<accession>A0A3N6R3S8</accession>
<dbReference type="Proteomes" id="UP000269154">
    <property type="component" value="Unassembled WGS sequence"/>
</dbReference>
<protein>
    <submittedName>
        <fullName evidence="1">Uncharacterized protein</fullName>
    </submittedName>
</protein>
<name>A0A3N6R3S8_9CYAN</name>
<reference evidence="1 2" key="1">
    <citation type="journal article" date="2018" name="ACS Chem. Biol.">
        <title>Ketoreductase domain dysfunction expands chemodiversity: malyngamide biosynthesis in the cyanobacterium Okeania hirsuta.</title>
        <authorList>
            <person name="Moss N.A."/>
            <person name="Leao T."/>
            <person name="Rankin M."/>
            <person name="McCullough T.M."/>
            <person name="Qu P."/>
            <person name="Korobeynikov A."/>
            <person name="Smith J.L."/>
            <person name="Gerwick L."/>
            <person name="Gerwick W.H."/>
        </authorList>
    </citation>
    <scope>NUCLEOTIDE SEQUENCE [LARGE SCALE GENOMIC DNA]</scope>
    <source>
        <strain evidence="1 2">PAB10Feb10-1</strain>
    </source>
</reference>
<organism evidence="1 2">
    <name type="scientific">Okeania hirsuta</name>
    <dbReference type="NCBI Taxonomy" id="1458930"/>
    <lineage>
        <taxon>Bacteria</taxon>
        <taxon>Bacillati</taxon>
        <taxon>Cyanobacteriota</taxon>
        <taxon>Cyanophyceae</taxon>
        <taxon>Oscillatoriophycideae</taxon>
        <taxon>Oscillatoriales</taxon>
        <taxon>Microcoleaceae</taxon>
        <taxon>Okeania</taxon>
    </lineage>
</organism>
<sequence>MQALNSKKMKRKNRIFHPFFQNCLEQIATKTADEAPKVREKNAWEIELKKSKFSPLMAHMSWPRNRIYRYPQAKPALRKIDRPACLSYIPNPKTDSFTKIVDANWNLKSMSKEKHFCYPLSKWRQAKGETKRMMLNIKWAKCRIEDCQTSL</sequence>
<evidence type="ECO:0000313" key="1">
    <source>
        <dbReference type="EMBL" id="RQH25159.1"/>
    </source>
</evidence>
<dbReference type="RefSeq" id="WP_124155572.1">
    <property type="nucleotide sequence ID" value="NZ_CAWOLW010000230.1"/>
</dbReference>
<proteinExistence type="predicted"/>
<evidence type="ECO:0000313" key="2">
    <source>
        <dbReference type="Proteomes" id="UP000269154"/>
    </source>
</evidence>
<keyword evidence="2" id="KW-1185">Reference proteome</keyword>
<dbReference type="AlphaFoldDB" id="A0A3N6R3S8"/>